<dbReference type="CDD" id="cd12203">
    <property type="entry name" value="GT1"/>
    <property type="match status" value="2"/>
</dbReference>
<gene>
    <name evidence="9" type="ORF">KP509_25G068400</name>
</gene>
<dbReference type="GO" id="GO:0010468">
    <property type="term" value="P:regulation of gene expression"/>
    <property type="evidence" value="ECO:0007669"/>
    <property type="project" value="UniProtKB-ARBA"/>
</dbReference>
<feature type="compositionally biased region" description="Acidic residues" evidence="7">
    <location>
        <begin position="14"/>
        <end position="38"/>
    </location>
</feature>
<comment type="subcellular location">
    <subcellularLocation>
        <location evidence="1">Nucleus</location>
    </subcellularLocation>
</comment>
<organism evidence="9 10">
    <name type="scientific">Ceratopteris richardii</name>
    <name type="common">Triangle waterfern</name>
    <dbReference type="NCBI Taxonomy" id="49495"/>
    <lineage>
        <taxon>Eukaryota</taxon>
        <taxon>Viridiplantae</taxon>
        <taxon>Streptophyta</taxon>
        <taxon>Embryophyta</taxon>
        <taxon>Tracheophyta</taxon>
        <taxon>Polypodiopsida</taxon>
        <taxon>Polypodiidae</taxon>
        <taxon>Polypodiales</taxon>
        <taxon>Pteridineae</taxon>
        <taxon>Pteridaceae</taxon>
        <taxon>Parkerioideae</taxon>
        <taxon>Ceratopteris</taxon>
    </lineage>
</organism>
<dbReference type="PANTHER" id="PTHR21654:SF84">
    <property type="entry name" value="SI:DKEY-66I24.7"/>
    <property type="match status" value="1"/>
</dbReference>
<feature type="domain" description="Myb-like" evidence="8">
    <location>
        <begin position="474"/>
        <end position="538"/>
    </location>
</feature>
<feature type="compositionally biased region" description="Basic and acidic residues" evidence="7">
    <location>
        <begin position="131"/>
        <end position="144"/>
    </location>
</feature>
<evidence type="ECO:0000256" key="7">
    <source>
        <dbReference type="SAM" id="MobiDB-lite"/>
    </source>
</evidence>
<name>A0A8T2RR80_CERRI</name>
<dbReference type="Proteomes" id="UP000825935">
    <property type="component" value="Chromosome 25"/>
</dbReference>
<accession>A0A8T2RR80</accession>
<feature type="region of interest" description="Disordered" evidence="7">
    <location>
        <begin position="223"/>
        <end position="258"/>
    </location>
</feature>
<evidence type="ECO:0000256" key="1">
    <source>
        <dbReference type="ARBA" id="ARBA00004123"/>
    </source>
</evidence>
<evidence type="ECO:0000256" key="3">
    <source>
        <dbReference type="ARBA" id="ARBA00023125"/>
    </source>
</evidence>
<reference evidence="9" key="1">
    <citation type="submission" date="2021-08" db="EMBL/GenBank/DDBJ databases">
        <title>WGS assembly of Ceratopteris richardii.</title>
        <authorList>
            <person name="Marchant D.B."/>
            <person name="Chen G."/>
            <person name="Jenkins J."/>
            <person name="Shu S."/>
            <person name="Leebens-Mack J."/>
            <person name="Grimwood J."/>
            <person name="Schmutz J."/>
            <person name="Soltis P."/>
            <person name="Soltis D."/>
            <person name="Chen Z.-H."/>
        </authorList>
    </citation>
    <scope>NUCLEOTIDE SEQUENCE</scope>
    <source>
        <strain evidence="9">Whitten #5841</strain>
        <tissue evidence="9">Leaf</tissue>
    </source>
</reference>
<dbReference type="AlphaFoldDB" id="A0A8T2RR80"/>
<evidence type="ECO:0000313" key="9">
    <source>
        <dbReference type="EMBL" id="KAH7298989.1"/>
    </source>
</evidence>
<evidence type="ECO:0000256" key="2">
    <source>
        <dbReference type="ARBA" id="ARBA00023015"/>
    </source>
</evidence>
<dbReference type="SMART" id="SM00717">
    <property type="entry name" value="SANT"/>
    <property type="match status" value="2"/>
</dbReference>
<keyword evidence="10" id="KW-1185">Reference proteome</keyword>
<feature type="coiled-coil region" evidence="6">
    <location>
        <begin position="397"/>
        <end position="427"/>
    </location>
</feature>
<feature type="compositionally biased region" description="Low complexity" evidence="7">
    <location>
        <begin position="56"/>
        <end position="67"/>
    </location>
</feature>
<dbReference type="InterPro" id="IPR001005">
    <property type="entry name" value="SANT/Myb"/>
</dbReference>
<evidence type="ECO:0000256" key="6">
    <source>
        <dbReference type="SAM" id="Coils"/>
    </source>
</evidence>
<keyword evidence="4" id="KW-0804">Transcription</keyword>
<dbReference type="PROSITE" id="PS50090">
    <property type="entry name" value="MYB_LIKE"/>
    <property type="match status" value="2"/>
</dbReference>
<keyword evidence="2" id="KW-0805">Transcription regulation</keyword>
<proteinExistence type="predicted"/>
<dbReference type="PANTHER" id="PTHR21654">
    <property type="entry name" value="FI21293P1"/>
    <property type="match status" value="1"/>
</dbReference>
<comment type="caution">
    <text evidence="9">The sequence shown here is derived from an EMBL/GenBank/DDBJ whole genome shotgun (WGS) entry which is preliminary data.</text>
</comment>
<evidence type="ECO:0000256" key="5">
    <source>
        <dbReference type="ARBA" id="ARBA00023242"/>
    </source>
</evidence>
<keyword evidence="5" id="KW-0539">Nucleus</keyword>
<evidence type="ECO:0000256" key="4">
    <source>
        <dbReference type="ARBA" id="ARBA00023163"/>
    </source>
</evidence>
<evidence type="ECO:0000313" key="10">
    <source>
        <dbReference type="Proteomes" id="UP000825935"/>
    </source>
</evidence>
<feature type="domain" description="Myb-like" evidence="8">
    <location>
        <begin position="144"/>
        <end position="208"/>
    </location>
</feature>
<feature type="region of interest" description="Disordered" evidence="7">
    <location>
        <begin position="122"/>
        <end position="147"/>
    </location>
</feature>
<sequence>MASVSSRQQLSGTGDDEEDEEEEEEEEYEGEDEEDDADFQAPGSIPLAPQSESRKPVSSVPSFPSVSASRAIIPFTGPFSVVLSRGKKPAIEAPLGQGSNKASILDGRTRVAATDNSARFVKIGGTPEASGSDREPDRKAEVREHKKRSKNWTRAEILRLIGLRTELAPRFAKAGRKTELWDEIASAMQKNLFSRDAQQCRDKWEKLMAGYKEVRDGLKHKDENPYYEDLHPLLSNRAPKRGREQDASQDLHQSPIAEPVKPITTTEAAQPSLSFHPHHASQTMPSNNHYFQPVTAVLIDTHSPLTSFPIGGHQLHHPISLNNISSDELPFRSLHAEACYPKLSTDCHTMSSAGEEDDDHHGRKEKRRKGLKYLSTVDLHAIQRLLDSMLIKQQAFLKELLDGMERKEELRERQRQEREERWRVEERDQRQFYTEAMQLLAQKLTAHNGAREVSTVKVEASVPLNGGPIDGNSSLKKRSKNWKRSEVLELIKLRGEMEERFSKSARRAALWAELAEMMSDHGIRRDGKQCREKWDKLMSEYKDVLEGKKDRGNSPYFLEVQASLIGGGLVIVDNPDAGRASAKEEPLNT</sequence>
<dbReference type="InterPro" id="IPR044822">
    <property type="entry name" value="Myb_DNA-bind_4"/>
</dbReference>
<dbReference type="OrthoDB" id="1927263at2759"/>
<dbReference type="Pfam" id="PF13837">
    <property type="entry name" value="Myb_DNA-bind_4"/>
    <property type="match status" value="2"/>
</dbReference>
<protein>
    <recommendedName>
        <fullName evidence="8">Myb-like domain-containing protein</fullName>
    </recommendedName>
</protein>
<dbReference type="EMBL" id="CM035430">
    <property type="protein sequence ID" value="KAH7298989.1"/>
    <property type="molecule type" value="Genomic_DNA"/>
</dbReference>
<feature type="region of interest" description="Disordered" evidence="7">
    <location>
        <begin position="1"/>
        <end position="67"/>
    </location>
</feature>
<dbReference type="GO" id="GO:0003677">
    <property type="term" value="F:DNA binding"/>
    <property type="evidence" value="ECO:0007669"/>
    <property type="project" value="UniProtKB-KW"/>
</dbReference>
<evidence type="ECO:0000259" key="8">
    <source>
        <dbReference type="PROSITE" id="PS50090"/>
    </source>
</evidence>
<feature type="compositionally biased region" description="Polar residues" evidence="7">
    <location>
        <begin position="1"/>
        <end position="12"/>
    </location>
</feature>
<dbReference type="GO" id="GO:0005634">
    <property type="term" value="C:nucleus"/>
    <property type="evidence" value="ECO:0007669"/>
    <property type="project" value="UniProtKB-SubCell"/>
</dbReference>
<keyword evidence="3" id="KW-0238">DNA-binding</keyword>
<keyword evidence="6" id="KW-0175">Coiled coil</keyword>
<dbReference type="Gene3D" id="1.10.10.60">
    <property type="entry name" value="Homeodomain-like"/>
    <property type="match status" value="2"/>
</dbReference>
<dbReference type="OMA" id="FHNAMIL"/>